<accession>A0ABU4V3M4</accession>
<evidence type="ECO:0000313" key="4">
    <source>
        <dbReference type="EMBL" id="MDX8146397.1"/>
    </source>
</evidence>
<dbReference type="SUPFAM" id="SSF55729">
    <property type="entry name" value="Acyl-CoA N-acyltransferases (Nat)"/>
    <property type="match status" value="1"/>
</dbReference>
<reference evidence="4 5" key="2">
    <citation type="submission" date="2023-11" db="EMBL/GenBank/DDBJ databases">
        <authorList>
            <person name="Lara A.C."/>
            <person name="Chronakova A."/>
        </authorList>
    </citation>
    <scope>NUCLEOTIDE SEQUENCE [LARGE SCALE GENOMIC DNA]</scope>
    <source>
        <strain evidence="4 5">BCCO 10_0061</strain>
    </source>
</reference>
<evidence type="ECO:0000256" key="2">
    <source>
        <dbReference type="ARBA" id="ARBA00023315"/>
    </source>
</evidence>
<sequence>MEIIRGGPEHVDTAALIWAHAVAKRDGYDEVPSLEAARPGIESALANEPSLLLIAQEGGEAVGFIAGGPHETDTAGVAYINYVGVHPDAWGKGVGEALLRALPDALIKNGYEKAELLVYVDNVRGVRLYERLGWVKVGAPAPHPRNGRVEQRYAFSPASRDSGA</sequence>
<keyword evidence="2" id="KW-0012">Acyltransferase</keyword>
<comment type="caution">
    <text evidence="4">The sequence shown here is derived from an EMBL/GenBank/DDBJ whole genome shotgun (WGS) entry which is preliminary data.</text>
</comment>
<dbReference type="InterPro" id="IPR000182">
    <property type="entry name" value="GNAT_dom"/>
</dbReference>
<feature type="domain" description="N-acetyltransferase" evidence="3">
    <location>
        <begin position="11"/>
        <end position="158"/>
    </location>
</feature>
<dbReference type="Proteomes" id="UP001285352">
    <property type="component" value="Unassembled WGS sequence"/>
</dbReference>
<keyword evidence="5" id="KW-1185">Reference proteome</keyword>
<dbReference type="PROSITE" id="PS51186">
    <property type="entry name" value="GNAT"/>
    <property type="match status" value="1"/>
</dbReference>
<dbReference type="Pfam" id="PF00583">
    <property type="entry name" value="Acetyltransf_1"/>
    <property type="match status" value="1"/>
</dbReference>
<name>A0ABU4V3M4_9PSEU</name>
<proteinExistence type="predicted"/>
<dbReference type="PANTHER" id="PTHR43072:SF51">
    <property type="entry name" value="ABC SUPERFAMILY TRANSPORT PROTEIN"/>
    <property type="match status" value="1"/>
</dbReference>
<gene>
    <name evidence="4" type="ORF">SK854_30085</name>
</gene>
<reference evidence="4 5" key="1">
    <citation type="submission" date="2023-11" db="EMBL/GenBank/DDBJ databases">
        <title>Lentzea sokolovensis, sp. nov., Lentzea kristufkii, sp. nov., and Lentzea miocenensis, sp. nov., rare actinobacteria from Sokolov Coal Basin, Miocene lacustrine sediment, Czech Republic.</title>
        <authorList>
            <person name="Lara A."/>
            <person name="Kotroba L."/>
            <person name="Nouioui I."/>
            <person name="Neumann-Schaal M."/>
            <person name="Mast Y."/>
            <person name="Chronakova A."/>
        </authorList>
    </citation>
    <scope>NUCLEOTIDE SEQUENCE [LARGE SCALE GENOMIC DNA]</scope>
    <source>
        <strain evidence="4 5">BCCO 10_0061</strain>
    </source>
</reference>
<dbReference type="EMBL" id="JAXAVU010000012">
    <property type="protein sequence ID" value="MDX8146397.1"/>
    <property type="molecule type" value="Genomic_DNA"/>
</dbReference>
<dbReference type="PANTHER" id="PTHR43072">
    <property type="entry name" value="N-ACETYLTRANSFERASE"/>
    <property type="match status" value="1"/>
</dbReference>
<evidence type="ECO:0000259" key="3">
    <source>
        <dbReference type="PROSITE" id="PS51186"/>
    </source>
</evidence>
<evidence type="ECO:0000256" key="1">
    <source>
        <dbReference type="ARBA" id="ARBA00022679"/>
    </source>
</evidence>
<evidence type="ECO:0000313" key="5">
    <source>
        <dbReference type="Proteomes" id="UP001285352"/>
    </source>
</evidence>
<dbReference type="Gene3D" id="3.40.630.30">
    <property type="match status" value="1"/>
</dbReference>
<organism evidence="4 5">
    <name type="scientific">Lentzea sokolovensis</name>
    <dbReference type="NCBI Taxonomy" id="3095429"/>
    <lineage>
        <taxon>Bacteria</taxon>
        <taxon>Bacillati</taxon>
        <taxon>Actinomycetota</taxon>
        <taxon>Actinomycetes</taxon>
        <taxon>Pseudonocardiales</taxon>
        <taxon>Pseudonocardiaceae</taxon>
        <taxon>Lentzea</taxon>
    </lineage>
</organism>
<dbReference type="InterPro" id="IPR016181">
    <property type="entry name" value="Acyl_CoA_acyltransferase"/>
</dbReference>
<keyword evidence="1" id="KW-0808">Transferase</keyword>
<dbReference type="CDD" id="cd04301">
    <property type="entry name" value="NAT_SF"/>
    <property type="match status" value="1"/>
</dbReference>
<protein>
    <submittedName>
        <fullName evidence="4">GNAT family N-acetyltransferase</fullName>
    </submittedName>
</protein>
<dbReference type="RefSeq" id="WP_319978480.1">
    <property type="nucleotide sequence ID" value="NZ_JAXAVU010000012.1"/>
</dbReference>